<keyword evidence="7" id="KW-1185">Reference proteome</keyword>
<dbReference type="Pfam" id="PF00939">
    <property type="entry name" value="Na_sulph_symp"/>
    <property type="match status" value="1"/>
</dbReference>
<dbReference type="PANTHER" id="PTHR10283">
    <property type="entry name" value="SOLUTE CARRIER FAMILY 13 MEMBER"/>
    <property type="match status" value="1"/>
</dbReference>
<dbReference type="Proteomes" id="UP000829517">
    <property type="component" value="Unassembled WGS sequence"/>
</dbReference>
<evidence type="ECO:0000256" key="3">
    <source>
        <dbReference type="ARBA" id="ARBA00022989"/>
    </source>
</evidence>
<evidence type="ECO:0000256" key="5">
    <source>
        <dbReference type="SAM" id="Phobius"/>
    </source>
</evidence>
<feature type="transmembrane region" description="Helical" evidence="5">
    <location>
        <begin position="469"/>
        <end position="493"/>
    </location>
</feature>
<sequence length="495" mass="54780">MADLNISQTVNYKLILIGILFFIGFVLFVDLDPERPELTYTAAIGILVAFWWITEAIPIGATSLLPLILFPIFGVADGKIISESYINYIIFLYIGGFIMALTIERWNLHRRIALKVLSLLGGSPFMVLLGFMFASAFLSMWMSNTATAMMMLPIVFSVISALNTIYSEKNLGNYSAGLLLGVAYGCSIGGIATLVGTPPNLSFIRIYEIMFPENQSISFGNWFVFALPISIIIFLVTLWYLYLLYKPKQALKKLPKSYYLEEYAKLGKPTTEEKRVFSLFLILIFLWIFRGDLSIGSFVLPGWSNLFNNPKYINDGTVAIFMAVLLFMIPSSDENKALADWELTKKIPWHIVLLFGGGFALATGFVESGLSNYLGEVIINTVNTTPNGFMILLTAMMSVLTEFTSNAATTEMLLPIVGGLASELKINPLLLMIPVTLAGSMAFMFPIATPPNAIIYGAGKLTIKQMATTGFILNLIAIGVICIMTLFWGNLIFNF</sequence>
<proteinExistence type="predicted"/>
<feature type="transmembrane region" description="Helical" evidence="5">
    <location>
        <begin position="43"/>
        <end position="73"/>
    </location>
</feature>
<accession>A0ABS9J7A3</accession>
<organism evidence="6 7">
    <name type="scientific">Joostella atrarenae</name>
    <dbReference type="NCBI Taxonomy" id="679257"/>
    <lineage>
        <taxon>Bacteria</taxon>
        <taxon>Pseudomonadati</taxon>
        <taxon>Bacteroidota</taxon>
        <taxon>Flavobacteriia</taxon>
        <taxon>Flavobacteriales</taxon>
        <taxon>Flavobacteriaceae</taxon>
        <taxon>Joostella</taxon>
    </lineage>
</organism>
<dbReference type="CDD" id="cd01115">
    <property type="entry name" value="SLC13_permease"/>
    <property type="match status" value="1"/>
</dbReference>
<feature type="transmembrane region" description="Helical" evidence="5">
    <location>
        <begin position="349"/>
        <end position="368"/>
    </location>
</feature>
<evidence type="ECO:0000256" key="1">
    <source>
        <dbReference type="ARBA" id="ARBA00004141"/>
    </source>
</evidence>
<feature type="transmembrane region" description="Helical" evidence="5">
    <location>
        <begin position="312"/>
        <end position="329"/>
    </location>
</feature>
<gene>
    <name evidence="6" type="ORF">JM658_15890</name>
</gene>
<comment type="subcellular location">
    <subcellularLocation>
        <location evidence="1">Membrane</location>
        <topology evidence="1">Multi-pass membrane protein</topology>
    </subcellularLocation>
</comment>
<evidence type="ECO:0000313" key="7">
    <source>
        <dbReference type="Proteomes" id="UP000829517"/>
    </source>
</evidence>
<evidence type="ECO:0000313" key="6">
    <source>
        <dbReference type="EMBL" id="MCF8716313.1"/>
    </source>
</evidence>
<dbReference type="EMBL" id="JAETXX010000015">
    <property type="protein sequence ID" value="MCF8716313.1"/>
    <property type="molecule type" value="Genomic_DNA"/>
</dbReference>
<evidence type="ECO:0000256" key="4">
    <source>
        <dbReference type="ARBA" id="ARBA00023136"/>
    </source>
</evidence>
<comment type="caution">
    <text evidence="6">The sequence shown here is derived from an EMBL/GenBank/DDBJ whole genome shotgun (WGS) entry which is preliminary data.</text>
</comment>
<feature type="transmembrane region" description="Helical" evidence="5">
    <location>
        <begin position="85"/>
        <end position="104"/>
    </location>
</feature>
<protein>
    <submittedName>
        <fullName evidence="6">DASS family sodium-coupled anion symporter</fullName>
    </submittedName>
</protein>
<dbReference type="InterPro" id="IPR001898">
    <property type="entry name" value="SLC13A/DASS"/>
</dbReference>
<feature type="transmembrane region" description="Helical" evidence="5">
    <location>
        <begin position="116"/>
        <end position="142"/>
    </location>
</feature>
<reference evidence="6 7" key="1">
    <citation type="submission" date="2021-01" db="EMBL/GenBank/DDBJ databases">
        <title>Genome sequencing of Joostella atrarenae M1-2 (= KCTC 23194).</title>
        <authorList>
            <person name="Zakaria M.R."/>
            <person name="Lam M.Q."/>
            <person name="Chong C.S."/>
        </authorList>
    </citation>
    <scope>NUCLEOTIDE SEQUENCE [LARGE SCALE GENOMIC DNA]</scope>
    <source>
        <strain evidence="6 7">M1-2</strain>
    </source>
</reference>
<feature type="transmembrane region" description="Helical" evidence="5">
    <location>
        <begin position="148"/>
        <end position="166"/>
    </location>
</feature>
<dbReference type="NCBIfam" id="TIGR00785">
    <property type="entry name" value="dass"/>
    <property type="match status" value="1"/>
</dbReference>
<name>A0ABS9J7A3_9FLAO</name>
<keyword evidence="3 5" id="KW-1133">Transmembrane helix</keyword>
<feature type="transmembrane region" description="Helical" evidence="5">
    <location>
        <begin position="12"/>
        <end position="31"/>
    </location>
</feature>
<feature type="transmembrane region" description="Helical" evidence="5">
    <location>
        <begin position="429"/>
        <end position="449"/>
    </location>
</feature>
<feature type="transmembrane region" description="Helical" evidence="5">
    <location>
        <begin position="178"/>
        <end position="199"/>
    </location>
</feature>
<keyword evidence="4 5" id="KW-0472">Membrane</keyword>
<dbReference type="PANTHER" id="PTHR10283:SF82">
    <property type="entry name" value="SOLUTE CARRIER FAMILY 13 MEMBER 2"/>
    <property type="match status" value="1"/>
</dbReference>
<feature type="transmembrane region" description="Helical" evidence="5">
    <location>
        <begin position="219"/>
        <end position="245"/>
    </location>
</feature>
<dbReference type="RefSeq" id="WP_236960604.1">
    <property type="nucleotide sequence ID" value="NZ_JAETXX010000015.1"/>
</dbReference>
<evidence type="ECO:0000256" key="2">
    <source>
        <dbReference type="ARBA" id="ARBA00022692"/>
    </source>
</evidence>
<feature type="transmembrane region" description="Helical" evidence="5">
    <location>
        <begin position="276"/>
        <end position="300"/>
    </location>
</feature>
<keyword evidence="2 5" id="KW-0812">Transmembrane</keyword>